<proteinExistence type="predicted"/>
<dbReference type="InterPro" id="IPR012312">
    <property type="entry name" value="Hemerythrin-like"/>
</dbReference>
<dbReference type="AlphaFoldDB" id="A0A4S3TKL3"/>
<dbReference type="PANTHER" id="PTHR36438">
    <property type="entry name" value="IRON-SULFUR CLUSTER REPAIR PROTEIN YTFE"/>
    <property type="match status" value="1"/>
</dbReference>
<evidence type="ECO:0000313" key="7">
    <source>
        <dbReference type="Proteomes" id="UP000318864"/>
    </source>
</evidence>
<evidence type="ECO:0000256" key="2">
    <source>
        <dbReference type="ARBA" id="ARBA00022490"/>
    </source>
</evidence>
<evidence type="ECO:0000313" key="6">
    <source>
        <dbReference type="EMBL" id="THE64674.1"/>
    </source>
</evidence>
<organism evidence="6 7">
    <name type="scientific">Salinadaptatus halalkaliphilus</name>
    <dbReference type="NCBI Taxonomy" id="2419781"/>
    <lineage>
        <taxon>Archaea</taxon>
        <taxon>Methanobacteriati</taxon>
        <taxon>Methanobacteriota</taxon>
        <taxon>Stenosarchaea group</taxon>
        <taxon>Halobacteria</taxon>
        <taxon>Halobacteriales</taxon>
        <taxon>Natrialbaceae</taxon>
        <taxon>Salinadaptatus</taxon>
    </lineage>
</organism>
<evidence type="ECO:0000256" key="1">
    <source>
        <dbReference type="ARBA" id="ARBA00004496"/>
    </source>
</evidence>
<dbReference type="EMBL" id="RBZW01000028">
    <property type="protein sequence ID" value="THE64674.1"/>
    <property type="molecule type" value="Genomic_DNA"/>
</dbReference>
<keyword evidence="2" id="KW-0963">Cytoplasm</keyword>
<dbReference type="NCBIfam" id="TIGR03652">
    <property type="entry name" value="FeS_repair_RIC"/>
    <property type="match status" value="1"/>
</dbReference>
<comment type="caution">
    <text evidence="6">The sequence shown here is derived from an EMBL/GenBank/DDBJ whole genome shotgun (WGS) entry which is preliminary data.</text>
</comment>
<dbReference type="Pfam" id="PF04405">
    <property type="entry name" value="ScdA_N"/>
    <property type="match status" value="1"/>
</dbReference>
<sequence length="247" mass="27520">MPSTTIDPDTQLATLVETDIAFARVLETVGLDYCCGGKRSLETACDAADLEVEAVLGRLEAVKSDESERPRPAASAGAAVETDRSWESLTQLANLIVWEHHRYLRQELPELEALAAKVARVHGDSHPELRDLEGEVDALAAEMTDHVDDEEHRAFPIIKRLDAGKPLSSAEEGRLRREIHALEDDHDETATRLERLSDLTDGYAVPEDACGSYRSLFERLETLEQNTHLHVHRENNVLFPRAEVLLA</sequence>
<gene>
    <name evidence="6" type="primary">ric</name>
    <name evidence="6" type="ORF">D8Y22_11765</name>
</gene>
<dbReference type="GO" id="GO:0005737">
    <property type="term" value="C:cytoplasm"/>
    <property type="evidence" value="ECO:0007669"/>
    <property type="project" value="UniProtKB-SubCell"/>
</dbReference>
<comment type="subcellular location">
    <subcellularLocation>
        <location evidence="1">Cytoplasm</location>
    </subcellularLocation>
</comment>
<keyword evidence="3" id="KW-0479">Metal-binding</keyword>
<protein>
    <submittedName>
        <fullName evidence="6">Iron-sulfur cluster repair di-iron protein</fullName>
    </submittedName>
</protein>
<dbReference type="RefSeq" id="WP_141464889.1">
    <property type="nucleotide sequence ID" value="NZ_RBZW01000028.1"/>
</dbReference>
<dbReference type="Pfam" id="PF01814">
    <property type="entry name" value="Hemerythrin"/>
    <property type="match status" value="1"/>
</dbReference>
<feature type="domain" description="Hemerythrin-like" evidence="5">
    <location>
        <begin position="97"/>
        <end position="242"/>
    </location>
</feature>
<keyword evidence="7" id="KW-1185">Reference proteome</keyword>
<dbReference type="PANTHER" id="PTHR36438:SF1">
    <property type="entry name" value="IRON-SULFUR CLUSTER REPAIR PROTEIN YTFE"/>
    <property type="match status" value="1"/>
</dbReference>
<name>A0A4S3TKL3_9EURY</name>
<dbReference type="Gene3D" id="1.20.120.520">
    <property type="entry name" value="nmb1532 protein domain like"/>
    <property type="match status" value="1"/>
</dbReference>
<evidence type="ECO:0000256" key="4">
    <source>
        <dbReference type="ARBA" id="ARBA00023004"/>
    </source>
</evidence>
<dbReference type="GO" id="GO:0046872">
    <property type="term" value="F:metal ion binding"/>
    <property type="evidence" value="ECO:0007669"/>
    <property type="project" value="UniProtKB-KW"/>
</dbReference>
<accession>A0A4S3TKL3</accession>
<keyword evidence="4" id="KW-0408">Iron</keyword>
<evidence type="ECO:0000256" key="3">
    <source>
        <dbReference type="ARBA" id="ARBA00022723"/>
    </source>
</evidence>
<dbReference type="OrthoDB" id="105876at2157"/>
<evidence type="ECO:0000259" key="5">
    <source>
        <dbReference type="Pfam" id="PF01814"/>
    </source>
</evidence>
<dbReference type="InterPro" id="IPR019903">
    <property type="entry name" value="RIC_family"/>
</dbReference>
<dbReference type="Proteomes" id="UP000318864">
    <property type="component" value="Unassembled WGS sequence"/>
</dbReference>
<reference evidence="6 7" key="1">
    <citation type="submission" date="2018-10" db="EMBL/GenBank/DDBJ databases">
        <title>Natronolimnobius sp. XQ-INN 246 isolated from Inner Mongolia Autonomous Region of China.</title>
        <authorList>
            <person name="Xue Q."/>
        </authorList>
    </citation>
    <scope>NUCLEOTIDE SEQUENCE [LARGE SCALE GENOMIC DNA]</scope>
    <source>
        <strain evidence="6 7">XQ-INN 246</strain>
    </source>
</reference>